<name>A0A926ZFW2_9CYAN</name>
<reference evidence="6" key="1">
    <citation type="journal article" date="2015" name="ISME J.">
        <title>Draft Genome Sequence of Streptomyces incarnatus NRRL8089, which Produces the Nucleoside Antibiotic Sinefungin.</title>
        <authorList>
            <person name="Oshima K."/>
            <person name="Hattori M."/>
            <person name="Shimizu H."/>
            <person name="Fukuda K."/>
            <person name="Nemoto M."/>
            <person name="Inagaki K."/>
            <person name="Tamura T."/>
        </authorList>
    </citation>
    <scope>NUCLEOTIDE SEQUENCE</scope>
    <source>
        <strain evidence="6">FACHB-1375</strain>
    </source>
</reference>
<dbReference type="PANTHER" id="PTHR43335">
    <property type="entry name" value="ABC TRANSPORTER, ATP-BINDING PROTEIN"/>
    <property type="match status" value="1"/>
</dbReference>
<evidence type="ECO:0000313" key="7">
    <source>
        <dbReference type="Proteomes" id="UP000641646"/>
    </source>
</evidence>
<dbReference type="CDD" id="cd03230">
    <property type="entry name" value="ABC_DR_subfamily_A"/>
    <property type="match status" value="1"/>
</dbReference>
<sequence>MAKELAISTRGLTKQFDRHIAVNDIDLEVEAGEVYGLIGPNGAGKTTLIRMLAAAEEPTIGEIYINGDRLLRDRSNPTLKRRLGYLPDDFPLYDDLTVWDYLDYFARLYRLREPRRSQRLYDVLELVQLTNKRNSQISTLSRGMKQRLSLARTIIHEPIVLLLDEPVSGLDPIARMQFRDIIKALREAGMTILISSHVLSDLAELCTSVGIMELGYLVESSSLKELYRRLSRQQIIISSLGSPEALVAELKNHSFVEDWEVLPATNQVQVHFSGNPEDSAKLLRSLVEAGIPLTEFHCTQEDLETIFLKLGHKQAS</sequence>
<dbReference type="EMBL" id="JACJPW010000016">
    <property type="protein sequence ID" value="MBD2181074.1"/>
    <property type="molecule type" value="Genomic_DNA"/>
</dbReference>
<organism evidence="6 7">
    <name type="scientific">Aerosakkonema funiforme FACHB-1375</name>
    <dbReference type="NCBI Taxonomy" id="2949571"/>
    <lineage>
        <taxon>Bacteria</taxon>
        <taxon>Bacillati</taxon>
        <taxon>Cyanobacteriota</taxon>
        <taxon>Cyanophyceae</taxon>
        <taxon>Oscillatoriophycideae</taxon>
        <taxon>Aerosakkonematales</taxon>
        <taxon>Aerosakkonemataceae</taxon>
        <taxon>Aerosakkonema</taxon>
    </lineage>
</organism>
<dbReference type="SUPFAM" id="SSF52540">
    <property type="entry name" value="P-loop containing nucleoside triphosphate hydrolases"/>
    <property type="match status" value="1"/>
</dbReference>
<dbReference type="InterPro" id="IPR027417">
    <property type="entry name" value="P-loop_NTPase"/>
</dbReference>
<dbReference type="RefSeq" id="WP_190463841.1">
    <property type="nucleotide sequence ID" value="NZ_JACJPW010000016.1"/>
</dbReference>
<dbReference type="AlphaFoldDB" id="A0A926ZFW2"/>
<protein>
    <submittedName>
        <fullName evidence="6">ABC transporter ATP-binding protein</fullName>
    </submittedName>
</protein>
<dbReference type="PANTHER" id="PTHR43335:SF3">
    <property type="entry name" value="ABC TRANSPORTER"/>
    <property type="match status" value="1"/>
</dbReference>
<keyword evidence="7" id="KW-1185">Reference proteome</keyword>
<feature type="domain" description="ABC transporter" evidence="5">
    <location>
        <begin position="7"/>
        <end position="239"/>
    </location>
</feature>
<dbReference type="Pfam" id="PF00005">
    <property type="entry name" value="ABC_tran"/>
    <property type="match status" value="1"/>
</dbReference>
<keyword evidence="3" id="KW-0547">Nucleotide-binding</keyword>
<evidence type="ECO:0000259" key="5">
    <source>
        <dbReference type="PROSITE" id="PS50893"/>
    </source>
</evidence>
<evidence type="ECO:0000256" key="4">
    <source>
        <dbReference type="ARBA" id="ARBA00022840"/>
    </source>
</evidence>
<gene>
    <name evidence="6" type="ORF">H6G03_08165</name>
</gene>
<dbReference type="GO" id="GO:0005524">
    <property type="term" value="F:ATP binding"/>
    <property type="evidence" value="ECO:0007669"/>
    <property type="project" value="UniProtKB-KW"/>
</dbReference>
<comment type="caution">
    <text evidence="6">The sequence shown here is derived from an EMBL/GenBank/DDBJ whole genome shotgun (WGS) entry which is preliminary data.</text>
</comment>
<dbReference type="SMART" id="SM00382">
    <property type="entry name" value="AAA"/>
    <property type="match status" value="1"/>
</dbReference>
<evidence type="ECO:0000256" key="1">
    <source>
        <dbReference type="ARBA" id="ARBA00005417"/>
    </source>
</evidence>
<evidence type="ECO:0000313" key="6">
    <source>
        <dbReference type="EMBL" id="MBD2181074.1"/>
    </source>
</evidence>
<keyword evidence="4 6" id="KW-0067">ATP-binding</keyword>
<dbReference type="GO" id="GO:0016887">
    <property type="term" value="F:ATP hydrolysis activity"/>
    <property type="evidence" value="ECO:0007669"/>
    <property type="project" value="InterPro"/>
</dbReference>
<dbReference type="Proteomes" id="UP000641646">
    <property type="component" value="Unassembled WGS sequence"/>
</dbReference>
<proteinExistence type="inferred from homology"/>
<evidence type="ECO:0000256" key="2">
    <source>
        <dbReference type="ARBA" id="ARBA00022448"/>
    </source>
</evidence>
<dbReference type="InterPro" id="IPR003439">
    <property type="entry name" value="ABC_transporter-like_ATP-bd"/>
</dbReference>
<keyword evidence="2" id="KW-0813">Transport</keyword>
<reference evidence="6" key="2">
    <citation type="submission" date="2020-08" db="EMBL/GenBank/DDBJ databases">
        <authorList>
            <person name="Chen M."/>
            <person name="Teng W."/>
            <person name="Zhao L."/>
            <person name="Hu C."/>
            <person name="Zhou Y."/>
            <person name="Han B."/>
            <person name="Song L."/>
            <person name="Shu W."/>
        </authorList>
    </citation>
    <scope>NUCLEOTIDE SEQUENCE</scope>
    <source>
        <strain evidence="6">FACHB-1375</strain>
    </source>
</reference>
<dbReference type="InterPro" id="IPR003593">
    <property type="entry name" value="AAA+_ATPase"/>
</dbReference>
<comment type="similarity">
    <text evidence="1">Belongs to the ABC transporter superfamily.</text>
</comment>
<accession>A0A926ZFW2</accession>
<evidence type="ECO:0000256" key="3">
    <source>
        <dbReference type="ARBA" id="ARBA00022741"/>
    </source>
</evidence>
<dbReference type="Gene3D" id="3.40.50.300">
    <property type="entry name" value="P-loop containing nucleotide triphosphate hydrolases"/>
    <property type="match status" value="1"/>
</dbReference>
<dbReference type="PROSITE" id="PS50893">
    <property type="entry name" value="ABC_TRANSPORTER_2"/>
    <property type="match status" value="1"/>
</dbReference>